<sequence length="252" mass="29240">MHILITCRNGTADVEQKLDKHVRLEVRSNEDDIRKYIKSRLDAQDNISESNNDSPGFDEMIIEAILPRLEGMFLLARLYIDILGDLPTQRDVREALKSLPERREETYLQAWNRVNAQMARKRELGKNILLWIVNAQRPLRLVELQHALAIREDDDELDTTGFVNTSTVTSFCAGLVMADGKRNILSLVLSTTQEFFDSRKDDLFPTAHEMIALTFMTYLRIQSFRDEGALFDPTLFDYRWKRHQLLGYAAVY</sequence>
<evidence type="ECO:0000313" key="2">
    <source>
        <dbReference type="EMBL" id="KAK3171367.1"/>
    </source>
</evidence>
<evidence type="ECO:0000259" key="1">
    <source>
        <dbReference type="Pfam" id="PF22939"/>
    </source>
</evidence>
<protein>
    <recommendedName>
        <fullName evidence="1">GPI inositol-deacylase winged helix domain-containing protein</fullName>
    </recommendedName>
</protein>
<comment type="caution">
    <text evidence="2">The sequence shown here is derived from an EMBL/GenBank/DDBJ whole genome shotgun (WGS) entry which is preliminary data.</text>
</comment>
<dbReference type="EMBL" id="JASNWA010000008">
    <property type="protein sequence ID" value="KAK3171367.1"/>
    <property type="molecule type" value="Genomic_DNA"/>
</dbReference>
<organism evidence="2 3">
    <name type="scientific">Lepraria neglecta</name>
    <dbReference type="NCBI Taxonomy" id="209136"/>
    <lineage>
        <taxon>Eukaryota</taxon>
        <taxon>Fungi</taxon>
        <taxon>Dikarya</taxon>
        <taxon>Ascomycota</taxon>
        <taxon>Pezizomycotina</taxon>
        <taxon>Lecanoromycetes</taxon>
        <taxon>OSLEUM clade</taxon>
        <taxon>Lecanoromycetidae</taxon>
        <taxon>Lecanorales</taxon>
        <taxon>Lecanorineae</taxon>
        <taxon>Stereocaulaceae</taxon>
        <taxon>Lepraria</taxon>
    </lineage>
</organism>
<dbReference type="PANTHER" id="PTHR10039">
    <property type="entry name" value="AMELOGENIN"/>
    <property type="match status" value="1"/>
</dbReference>
<feature type="domain" description="GPI inositol-deacylase winged helix" evidence="1">
    <location>
        <begin position="116"/>
        <end position="197"/>
    </location>
</feature>
<accession>A0AAD9Z7S5</accession>
<name>A0AAD9Z7S5_9LECA</name>
<dbReference type="AlphaFoldDB" id="A0AAD9Z7S5"/>
<dbReference type="Pfam" id="PF22939">
    <property type="entry name" value="WHD_GPIID"/>
    <property type="match status" value="1"/>
</dbReference>
<dbReference type="PANTHER" id="PTHR10039:SF15">
    <property type="entry name" value="NACHT DOMAIN-CONTAINING PROTEIN"/>
    <property type="match status" value="1"/>
</dbReference>
<dbReference type="InterPro" id="IPR054471">
    <property type="entry name" value="GPIID_WHD"/>
</dbReference>
<proteinExistence type="predicted"/>
<reference evidence="2" key="1">
    <citation type="submission" date="2022-11" db="EMBL/GenBank/DDBJ databases">
        <title>Chromosomal genome sequence assembly and mating type (MAT) locus characterization of the leprose asexual lichenized fungus Lepraria neglecta (Nyl.) Erichsen.</title>
        <authorList>
            <person name="Allen J.L."/>
            <person name="Pfeffer B."/>
        </authorList>
    </citation>
    <scope>NUCLEOTIDE SEQUENCE</scope>
    <source>
        <strain evidence="2">Allen 5258</strain>
    </source>
</reference>
<keyword evidence="3" id="KW-1185">Reference proteome</keyword>
<dbReference type="Proteomes" id="UP001276659">
    <property type="component" value="Unassembled WGS sequence"/>
</dbReference>
<gene>
    <name evidence="2" type="ORF">OEA41_003451</name>
</gene>
<evidence type="ECO:0000313" key="3">
    <source>
        <dbReference type="Proteomes" id="UP001276659"/>
    </source>
</evidence>